<dbReference type="RefSeq" id="WP_163466251.1">
    <property type="nucleotide sequence ID" value="NZ_JAAAMG010000039.1"/>
</dbReference>
<evidence type="ECO:0000256" key="2">
    <source>
        <dbReference type="ARBA" id="ARBA00022649"/>
    </source>
</evidence>
<dbReference type="AlphaFoldDB" id="A0A6N9TCI0"/>
<name>A0A6N9TCI0_9HYPH</name>
<sequence>MSLRITRRPRAREDLLEVWGYIADDNETAADRMLDRIEQKLLMLADHPHAGRERPEIAAGLRSFPVGNYVIFYRIEPDALTVVRVLSGYQDSDAADFA</sequence>
<dbReference type="Gene3D" id="3.30.2310.20">
    <property type="entry name" value="RelE-like"/>
    <property type="match status" value="1"/>
</dbReference>
<keyword evidence="4" id="KW-1185">Reference proteome</keyword>
<evidence type="ECO:0000256" key="1">
    <source>
        <dbReference type="ARBA" id="ARBA00006226"/>
    </source>
</evidence>
<reference evidence="3 4" key="1">
    <citation type="submission" date="2020-01" db="EMBL/GenBank/DDBJ databases">
        <title>Jiella pacifica sp. nov.</title>
        <authorList>
            <person name="Xue Z."/>
            <person name="Zhu S."/>
            <person name="Chen J."/>
            <person name="Yang J."/>
        </authorList>
    </citation>
    <scope>NUCLEOTIDE SEQUENCE [LARGE SCALE GENOMIC DNA]</scope>
    <source>
        <strain evidence="3 4">40Bstr34</strain>
    </source>
</reference>
<accession>A0A6N9TCI0</accession>
<dbReference type="EMBL" id="JAAAMG010000039">
    <property type="protein sequence ID" value="NDW07796.1"/>
    <property type="molecule type" value="Genomic_DNA"/>
</dbReference>
<dbReference type="Pfam" id="PF05016">
    <property type="entry name" value="ParE_toxin"/>
    <property type="match status" value="1"/>
</dbReference>
<comment type="similarity">
    <text evidence="1">Belongs to the RelE toxin family.</text>
</comment>
<protein>
    <submittedName>
        <fullName evidence="3">Type II toxin-antitoxin system mRNA interferase toxin, RelE/StbE family</fullName>
    </submittedName>
</protein>
<dbReference type="NCBIfam" id="TIGR02385">
    <property type="entry name" value="RelE_StbE"/>
    <property type="match status" value="1"/>
</dbReference>
<dbReference type="InterPro" id="IPR035093">
    <property type="entry name" value="RelE/ParE_toxin_dom_sf"/>
</dbReference>
<proteinExistence type="inferred from homology"/>
<comment type="caution">
    <text evidence="3">The sequence shown here is derived from an EMBL/GenBank/DDBJ whole genome shotgun (WGS) entry which is preliminary data.</text>
</comment>
<evidence type="ECO:0000313" key="4">
    <source>
        <dbReference type="Proteomes" id="UP000469011"/>
    </source>
</evidence>
<evidence type="ECO:0000313" key="3">
    <source>
        <dbReference type="EMBL" id="NDW07796.1"/>
    </source>
</evidence>
<dbReference type="InterPro" id="IPR007712">
    <property type="entry name" value="RelE/ParE_toxin"/>
</dbReference>
<dbReference type="PANTHER" id="PTHR33755">
    <property type="entry name" value="TOXIN PARE1-RELATED"/>
    <property type="match status" value="1"/>
</dbReference>
<organism evidence="3 4">
    <name type="scientific">Jiella pacifica</name>
    <dbReference type="NCBI Taxonomy" id="2696469"/>
    <lineage>
        <taxon>Bacteria</taxon>
        <taxon>Pseudomonadati</taxon>
        <taxon>Pseudomonadota</taxon>
        <taxon>Alphaproteobacteria</taxon>
        <taxon>Hyphomicrobiales</taxon>
        <taxon>Aurantimonadaceae</taxon>
        <taxon>Jiella</taxon>
    </lineage>
</organism>
<dbReference type="InterPro" id="IPR051803">
    <property type="entry name" value="TA_system_RelE-like_toxin"/>
</dbReference>
<dbReference type="SUPFAM" id="SSF143011">
    <property type="entry name" value="RelE-like"/>
    <property type="match status" value="1"/>
</dbReference>
<gene>
    <name evidence="3" type="ORF">GTK09_25655</name>
</gene>
<keyword evidence="2" id="KW-1277">Toxin-antitoxin system</keyword>
<dbReference type="Proteomes" id="UP000469011">
    <property type="component" value="Unassembled WGS sequence"/>
</dbReference>